<protein>
    <submittedName>
        <fullName evidence="1">Uncharacterized protein</fullName>
    </submittedName>
</protein>
<reference evidence="1" key="1">
    <citation type="journal article" date="2015" name="Nature">
        <title>Complex archaea that bridge the gap between prokaryotes and eukaryotes.</title>
        <authorList>
            <person name="Spang A."/>
            <person name="Saw J.H."/>
            <person name="Jorgensen S.L."/>
            <person name="Zaremba-Niedzwiedzka K."/>
            <person name="Martijn J."/>
            <person name="Lind A.E."/>
            <person name="van Eijk R."/>
            <person name="Schleper C."/>
            <person name="Guy L."/>
            <person name="Ettema T.J."/>
        </authorList>
    </citation>
    <scope>NUCLEOTIDE SEQUENCE</scope>
</reference>
<gene>
    <name evidence="1" type="ORF">LCGC14_2702370</name>
</gene>
<dbReference type="EMBL" id="LAZR01048190">
    <property type="protein sequence ID" value="KKK92493.1"/>
    <property type="molecule type" value="Genomic_DNA"/>
</dbReference>
<dbReference type="AlphaFoldDB" id="A0A0F8ZFH4"/>
<accession>A0A0F8ZFH4</accession>
<proteinExistence type="predicted"/>
<sequence length="258" mass="28791">MVEYIKQLAGTIQLAKDNLLKGGGQKIHGNDVPDIHSLFTAFAEELNRLDPRDFEPAVRHEFVMLRVAVRNSANGQIGDSIKAAHVAATMSTTLDSYAGDGSGAVTRDFSFVTDQQMKTIIERDYRELTQKTFPDGSWKSTVILSGSILEAVLYDRLTRDVTARNASMNSPKAPKRKGKAKDITLHDYDNQWSLSDMIKVACDLNLLPFKDERAIHQILREYRNFVHPRLEAEMGIEITEGHATASKGLLDVCLDQIT</sequence>
<comment type="caution">
    <text evidence="1">The sequence shown here is derived from an EMBL/GenBank/DDBJ whole genome shotgun (WGS) entry which is preliminary data.</text>
</comment>
<evidence type="ECO:0000313" key="1">
    <source>
        <dbReference type="EMBL" id="KKK92493.1"/>
    </source>
</evidence>
<name>A0A0F8ZFH4_9ZZZZ</name>
<organism evidence="1">
    <name type="scientific">marine sediment metagenome</name>
    <dbReference type="NCBI Taxonomy" id="412755"/>
    <lineage>
        <taxon>unclassified sequences</taxon>
        <taxon>metagenomes</taxon>
        <taxon>ecological metagenomes</taxon>
    </lineage>
</organism>